<feature type="transmembrane region" description="Helical" evidence="5">
    <location>
        <begin position="752"/>
        <end position="770"/>
    </location>
</feature>
<dbReference type="SUPFAM" id="SSF53448">
    <property type="entry name" value="Nucleotide-diphospho-sugar transferases"/>
    <property type="match status" value="1"/>
</dbReference>
<evidence type="ECO:0000313" key="6">
    <source>
        <dbReference type="EMBL" id="CAB4984229.1"/>
    </source>
</evidence>
<accession>A0A6J7N0U7</accession>
<dbReference type="AlphaFoldDB" id="A0A6J7N0U7"/>
<feature type="compositionally biased region" description="Basic residues" evidence="4">
    <location>
        <begin position="1026"/>
        <end position="1035"/>
    </location>
</feature>
<feature type="transmembrane region" description="Helical" evidence="5">
    <location>
        <begin position="468"/>
        <end position="490"/>
    </location>
</feature>
<dbReference type="PANTHER" id="PTHR43179">
    <property type="entry name" value="RHAMNOSYLTRANSFERASE WBBL"/>
    <property type="match status" value="1"/>
</dbReference>
<evidence type="ECO:0000256" key="5">
    <source>
        <dbReference type="SAM" id="Phobius"/>
    </source>
</evidence>
<feature type="transmembrane region" description="Helical" evidence="5">
    <location>
        <begin position="289"/>
        <end position="312"/>
    </location>
</feature>
<feature type="transmembrane region" description="Helical" evidence="5">
    <location>
        <begin position="534"/>
        <end position="552"/>
    </location>
</feature>
<feature type="transmembrane region" description="Helical" evidence="5">
    <location>
        <begin position="719"/>
        <end position="740"/>
    </location>
</feature>
<feature type="transmembrane region" description="Helical" evidence="5">
    <location>
        <begin position="586"/>
        <end position="608"/>
    </location>
</feature>
<keyword evidence="3" id="KW-0808">Transferase</keyword>
<feature type="compositionally biased region" description="Polar residues" evidence="4">
    <location>
        <begin position="1041"/>
        <end position="1051"/>
    </location>
</feature>
<evidence type="ECO:0000256" key="3">
    <source>
        <dbReference type="ARBA" id="ARBA00022679"/>
    </source>
</evidence>
<reference evidence="6" key="1">
    <citation type="submission" date="2020-05" db="EMBL/GenBank/DDBJ databases">
        <authorList>
            <person name="Chiriac C."/>
            <person name="Salcher M."/>
            <person name="Ghai R."/>
            <person name="Kavagutti S V."/>
        </authorList>
    </citation>
    <scope>NUCLEOTIDE SEQUENCE</scope>
</reference>
<feature type="transmembrane region" description="Helical" evidence="5">
    <location>
        <begin position="564"/>
        <end position="580"/>
    </location>
</feature>
<organism evidence="6">
    <name type="scientific">freshwater metagenome</name>
    <dbReference type="NCBI Taxonomy" id="449393"/>
    <lineage>
        <taxon>unclassified sequences</taxon>
        <taxon>metagenomes</taxon>
        <taxon>ecological metagenomes</taxon>
    </lineage>
</organism>
<dbReference type="Gene3D" id="3.90.550.10">
    <property type="entry name" value="Spore Coat Polysaccharide Biosynthesis Protein SpsA, Chain A"/>
    <property type="match status" value="1"/>
</dbReference>
<dbReference type="GO" id="GO:0016757">
    <property type="term" value="F:glycosyltransferase activity"/>
    <property type="evidence" value="ECO:0007669"/>
    <property type="project" value="UniProtKB-KW"/>
</dbReference>
<feature type="transmembrane region" description="Helical" evidence="5">
    <location>
        <begin position="620"/>
        <end position="640"/>
    </location>
</feature>
<evidence type="ECO:0000256" key="4">
    <source>
        <dbReference type="SAM" id="MobiDB-lite"/>
    </source>
</evidence>
<feature type="transmembrane region" description="Helical" evidence="5">
    <location>
        <begin position="401"/>
        <end position="420"/>
    </location>
</feature>
<feature type="transmembrane region" description="Helical" evidence="5">
    <location>
        <begin position="660"/>
        <end position="679"/>
    </location>
</feature>
<keyword evidence="5" id="KW-1133">Transmembrane helix</keyword>
<feature type="transmembrane region" description="Helical" evidence="5">
    <location>
        <begin position="502"/>
        <end position="522"/>
    </location>
</feature>
<feature type="region of interest" description="Disordered" evidence="4">
    <location>
        <begin position="1"/>
        <end position="27"/>
    </location>
</feature>
<protein>
    <submittedName>
        <fullName evidence="6">Unannotated protein</fullName>
    </submittedName>
</protein>
<keyword evidence="5" id="KW-0472">Membrane</keyword>
<comment type="similarity">
    <text evidence="1">Belongs to the glycosyltransferase 2 family.</text>
</comment>
<sequence>MDSEAPETPGGPDLGPEPSSEVEISGSDHWFTDGFEDLLEETAHRPPVVAVVVIRDAGEWLEETLLALDSLDYPDVTTLVIDDGSRYDPTPRIAEVAPRAFVRRRESASGFATAANEVIASVQGATFLLFCHGDAVLDRYALKIMVDEAVRSNAGIVGPKVVRSSDRSHLLEVGMTVDRLGAPHTEIEPDEIDQEQHDAVRDVFFVSGVAMLVRSDLFAEIGGFDPDAAPAAEDVDFGWRARIAGARVMVAPDAVVTHSVSDIFRDCLDANPSQIEGARHRAMLTSAGALSLLWMVPLAMGLSVIEAVLSFVSGHRGRAGAILRGWWIAITGIRSGRPARLAAQSHRRVSDGEIRYLQSHGSSRVRRFLNGTLHADDRLRDITERSRTLTDTAGARVREPVGIAVCIFVALVAIGSRDLLLGSLPQIGQMRIWPSVGGGWGAFTSVWRDSLLGARTLEPPLLLVTSGIGSIFFGATGLARTLLVVVAMPVGVLGAWRLGRSVAGPGIAAVVTGVVYGVIPLPRNAIAAGRMGPLLAYAIAPVLVLGIARLSGLLEAESRPRRRIVSLCVLVAICSAWWMPAIALPLAIAAAFTIAAPFTRGAAVALGWRPATKITLGAAALLLPWPITLIGLHNGATLGFSYSGGAKMLDLLRFHTGPAGAGPAGWVLLAVALVVLLIASGPRFEWAVRAWGLMIVGFAAAWLPQRISSTLPMPVREGLLIPAAVGLALAVGLGAASLLTDVGRRRFGWRQVSAVLATVALLLPVLAFAADTLGGRWRMPSQSWADSLSWMESRSSAGDFRVLWLGDPAVLPLDPGRSGSVGYGVTSNGVSDSRVLIPIPERGDQRLVRQAVESIRTGSSNRIGAQLGALGVRFILVPETPGPDQRPFTAAPDGITSTLADQLDLLRLEASPGLSLYEVVPWQPVRALITTEGGAKVVAPLQSDKKNPPGIVRFATPKASMIKAKSNGKTLKFEGDSNWDNSWALPKAGPVSIANSASWLRIFAILLQGAIFLLAIRMWRSDSQRVPRKTVRRRVAGSTLPPRSTSLTDSLISPAALASEVPDTASSATSNAAPDPAPDLDPIAPSDASSSAETEPGT</sequence>
<feature type="region of interest" description="Disordered" evidence="4">
    <location>
        <begin position="1026"/>
        <end position="1098"/>
    </location>
</feature>
<dbReference type="EMBL" id="CAFBOR010000055">
    <property type="protein sequence ID" value="CAB4984229.1"/>
    <property type="molecule type" value="Genomic_DNA"/>
</dbReference>
<feature type="transmembrane region" description="Helical" evidence="5">
    <location>
        <begin position="686"/>
        <end position="707"/>
    </location>
</feature>
<dbReference type="PANTHER" id="PTHR43179:SF12">
    <property type="entry name" value="GALACTOFURANOSYLTRANSFERASE GLFT2"/>
    <property type="match status" value="1"/>
</dbReference>
<keyword evidence="2" id="KW-0328">Glycosyltransferase</keyword>
<feature type="compositionally biased region" description="Low complexity" evidence="4">
    <location>
        <begin position="1080"/>
        <end position="1092"/>
    </location>
</feature>
<proteinExistence type="inferred from homology"/>
<evidence type="ECO:0000256" key="1">
    <source>
        <dbReference type="ARBA" id="ARBA00006739"/>
    </source>
</evidence>
<evidence type="ECO:0000256" key="2">
    <source>
        <dbReference type="ARBA" id="ARBA00022676"/>
    </source>
</evidence>
<dbReference type="InterPro" id="IPR029044">
    <property type="entry name" value="Nucleotide-diphossugar_trans"/>
</dbReference>
<feature type="transmembrane region" description="Helical" evidence="5">
    <location>
        <begin position="999"/>
        <end position="1019"/>
    </location>
</feature>
<dbReference type="Pfam" id="PF13641">
    <property type="entry name" value="Glyco_tranf_2_3"/>
    <property type="match status" value="1"/>
</dbReference>
<keyword evidence="5" id="KW-0812">Transmembrane</keyword>
<gene>
    <name evidence="6" type="ORF">UFOPK3974_00543</name>
</gene>
<name>A0A6J7N0U7_9ZZZZ</name>